<evidence type="ECO:0000256" key="4">
    <source>
        <dbReference type="ARBA" id="ARBA00022747"/>
    </source>
</evidence>
<keyword evidence="8" id="KW-1185">Reference proteome</keyword>
<organism evidence="7 8">
    <name type="scientific">Salibacterium salarium</name>
    <dbReference type="NCBI Taxonomy" id="284579"/>
    <lineage>
        <taxon>Bacteria</taxon>
        <taxon>Bacillati</taxon>
        <taxon>Bacillota</taxon>
        <taxon>Bacilli</taxon>
        <taxon>Bacillales</taxon>
        <taxon>Bacillaceae</taxon>
    </lineage>
</organism>
<reference evidence="7 8" key="1">
    <citation type="submission" date="2018-10" db="EMBL/GenBank/DDBJ databases">
        <title>Draft genome sequence of Bacillus salarius IM0101, isolated from a hypersaline soil in Inner Mongolia, China.</title>
        <authorList>
            <person name="Yamprayoonswat W."/>
            <person name="Boonvisut S."/>
            <person name="Jumpathong W."/>
            <person name="Sittihan S."/>
            <person name="Ruangsuj P."/>
            <person name="Wanthongcharoen S."/>
            <person name="Thongpramul N."/>
            <person name="Pimmason S."/>
            <person name="Yu B."/>
            <person name="Yasawong M."/>
        </authorList>
    </citation>
    <scope>NUCLEOTIDE SEQUENCE [LARGE SCALE GENOMIC DNA]</scope>
    <source>
        <strain evidence="7 8">IM0101</strain>
    </source>
</reference>
<comment type="similarity">
    <text evidence="1 5">Belongs to the N(4)/N(6)-methyltransferase family.</text>
</comment>
<dbReference type="Proteomes" id="UP000275076">
    <property type="component" value="Unassembled WGS sequence"/>
</dbReference>
<dbReference type="EC" id="2.1.1.-" evidence="5"/>
<sequence length="294" mass="34496">MTNRSLRSTIRTDSCRTVRHAVVITAYLKSRRRANNMAELLGEIELNRIYQRDCIEGMRMIPDESVDLVATDPPYVNVVGEDWDKENVFTDELVSEMRRVLKPSGSIYVWCGIGEKSRSLVDFIQILDKQLNFKDLITWKKQRGIGMRKGWLYTREECLWYVKDNKKFIWRRDNQYNKEDKRAFSLPNNKSDYKRWTNIWTDVKEVAGGMKSAQYHPTQKPVELMERIINLHTYENEVVLDCFMGSGTTAVAALRTNRNFVGFELEPEYVQIANQRLESLADTEAERKLTEEDE</sequence>
<protein>
    <recommendedName>
        <fullName evidence="5">Methyltransferase</fullName>
        <ecNumber evidence="5">2.1.1.-</ecNumber>
    </recommendedName>
</protein>
<dbReference type="InterPro" id="IPR002052">
    <property type="entry name" value="DNA_methylase_N6_adenine_CS"/>
</dbReference>
<dbReference type="GO" id="GO:0032259">
    <property type="term" value="P:methylation"/>
    <property type="evidence" value="ECO:0007669"/>
    <property type="project" value="UniProtKB-KW"/>
</dbReference>
<comment type="caution">
    <text evidence="7">The sequence shown here is derived from an EMBL/GenBank/DDBJ whole genome shotgun (WGS) entry which is preliminary data.</text>
</comment>
<evidence type="ECO:0000259" key="6">
    <source>
        <dbReference type="Pfam" id="PF01555"/>
    </source>
</evidence>
<proteinExistence type="inferred from homology"/>
<evidence type="ECO:0000256" key="1">
    <source>
        <dbReference type="ARBA" id="ARBA00006594"/>
    </source>
</evidence>
<dbReference type="PANTHER" id="PTHR13370:SF3">
    <property type="entry name" value="TRNA (GUANINE(10)-N2)-METHYLTRANSFERASE HOMOLOG"/>
    <property type="match status" value="1"/>
</dbReference>
<keyword evidence="4" id="KW-0680">Restriction system</keyword>
<evidence type="ECO:0000256" key="2">
    <source>
        <dbReference type="ARBA" id="ARBA00022603"/>
    </source>
</evidence>
<dbReference type="GO" id="GO:0008170">
    <property type="term" value="F:N-methyltransferase activity"/>
    <property type="evidence" value="ECO:0007669"/>
    <property type="project" value="InterPro"/>
</dbReference>
<dbReference type="InterPro" id="IPR001091">
    <property type="entry name" value="RM_Methyltransferase"/>
</dbReference>
<dbReference type="Gene3D" id="3.40.50.150">
    <property type="entry name" value="Vaccinia Virus protein VP39"/>
    <property type="match status" value="1"/>
</dbReference>
<keyword evidence="2 7" id="KW-0489">Methyltransferase</keyword>
<dbReference type="EMBL" id="RBVX01000092">
    <property type="protein sequence ID" value="RSL29130.1"/>
    <property type="molecule type" value="Genomic_DNA"/>
</dbReference>
<dbReference type="AlphaFoldDB" id="A0A428MSI3"/>
<feature type="domain" description="DNA methylase N-4/N-6" evidence="6">
    <location>
        <begin position="66"/>
        <end position="274"/>
    </location>
</feature>
<evidence type="ECO:0000256" key="5">
    <source>
        <dbReference type="RuleBase" id="RU362026"/>
    </source>
</evidence>
<dbReference type="OrthoDB" id="9800801at2"/>
<keyword evidence="3 7" id="KW-0808">Transferase</keyword>
<dbReference type="SUPFAM" id="SSF53335">
    <property type="entry name" value="S-adenosyl-L-methionine-dependent methyltransferases"/>
    <property type="match status" value="1"/>
</dbReference>
<dbReference type="PRINTS" id="PR00508">
    <property type="entry name" value="S21N4MTFRASE"/>
</dbReference>
<dbReference type="GO" id="GO:0005737">
    <property type="term" value="C:cytoplasm"/>
    <property type="evidence" value="ECO:0007669"/>
    <property type="project" value="TreeGrafter"/>
</dbReference>
<evidence type="ECO:0000256" key="3">
    <source>
        <dbReference type="ARBA" id="ARBA00022679"/>
    </source>
</evidence>
<dbReference type="GO" id="GO:0003677">
    <property type="term" value="F:DNA binding"/>
    <property type="evidence" value="ECO:0007669"/>
    <property type="project" value="InterPro"/>
</dbReference>
<dbReference type="InterPro" id="IPR029063">
    <property type="entry name" value="SAM-dependent_MTases_sf"/>
</dbReference>
<dbReference type="Pfam" id="PF01555">
    <property type="entry name" value="N6_N4_Mtase"/>
    <property type="match status" value="1"/>
</dbReference>
<evidence type="ECO:0000313" key="8">
    <source>
        <dbReference type="Proteomes" id="UP000275076"/>
    </source>
</evidence>
<dbReference type="GO" id="GO:0009307">
    <property type="term" value="P:DNA restriction-modification system"/>
    <property type="evidence" value="ECO:0007669"/>
    <property type="project" value="UniProtKB-KW"/>
</dbReference>
<dbReference type="PROSITE" id="PS00092">
    <property type="entry name" value="N6_MTASE"/>
    <property type="match status" value="1"/>
</dbReference>
<evidence type="ECO:0000313" key="7">
    <source>
        <dbReference type="EMBL" id="RSL29130.1"/>
    </source>
</evidence>
<accession>A0A428MSI3</accession>
<dbReference type="GO" id="GO:0009007">
    <property type="term" value="F:site-specific DNA-methyltransferase (adenine-specific) activity"/>
    <property type="evidence" value="ECO:0007669"/>
    <property type="project" value="TreeGrafter"/>
</dbReference>
<dbReference type="PANTHER" id="PTHR13370">
    <property type="entry name" value="RNA METHYLASE-RELATED"/>
    <property type="match status" value="1"/>
</dbReference>
<gene>
    <name evidence="7" type="ORF">D7Z54_32895</name>
</gene>
<name>A0A428MSI3_9BACI</name>
<dbReference type="InterPro" id="IPR002941">
    <property type="entry name" value="DNA_methylase_N4/N6"/>
</dbReference>